<reference evidence="2 3" key="1">
    <citation type="submission" date="2007-01" db="EMBL/GenBank/DDBJ databases">
        <authorList>
            <person name="Haygood M."/>
            <person name="Podell S."/>
            <person name="Anderson C."/>
            <person name="Hopkinson B."/>
            <person name="Roe K."/>
            <person name="Barbeau K."/>
            <person name="Gaasterland T."/>
            <person name="Ferriera S."/>
            <person name="Johnson J."/>
            <person name="Kravitz S."/>
            <person name="Beeson K."/>
            <person name="Sutton G."/>
            <person name="Rogers Y.-H."/>
            <person name="Friedman R."/>
            <person name="Frazier M."/>
            <person name="Venter J.C."/>
        </authorList>
    </citation>
    <scope>NUCLEOTIDE SEQUENCE [LARGE SCALE GENOMIC DNA]</scope>
    <source>
        <strain evidence="2 3">ATCC 23134</strain>
    </source>
</reference>
<keyword evidence="1" id="KW-0732">Signal</keyword>
<name>A2A096_MICM2</name>
<keyword evidence="3" id="KW-1185">Reference proteome</keyword>
<sequence length="281" mass="31979">MSILENRTKKLVMIKKQLFLSLLVVCCLSLGQLSAQTIKINAYTKCKVALISAQEVKDAGRYGWWSAWQTKKKSKEYKDTPCTFKNIAPGVYTIVVYNPKASTSTDKGDGVVLEKVTVGKKFSLKAYYNAGDFRDWNCLSCPWLYVYDGQCFMKKTEILKDVVGAKNKTTTVYEIDPQAIKNGVLKIKIQEEKDEITHLDQIQVRLNHQTYLPQEQAMLAKLAHNDGQYQKLKKGQAITLTFQLPAHLKPTDKVQLESTGFYIPDAQFLEAVYQKYLIRGK</sequence>
<proteinExistence type="predicted"/>
<evidence type="ECO:0000313" key="2">
    <source>
        <dbReference type="EMBL" id="EAY23939.1"/>
    </source>
</evidence>
<evidence type="ECO:0000313" key="3">
    <source>
        <dbReference type="Proteomes" id="UP000004095"/>
    </source>
</evidence>
<dbReference type="RefSeq" id="WP_002705890.1">
    <property type="nucleotide sequence ID" value="NZ_AAWS01000095.1"/>
</dbReference>
<feature type="signal peptide" evidence="1">
    <location>
        <begin position="1"/>
        <end position="35"/>
    </location>
</feature>
<dbReference type="Proteomes" id="UP000004095">
    <property type="component" value="Unassembled WGS sequence"/>
</dbReference>
<dbReference type="EMBL" id="AAWS01000095">
    <property type="protein sequence ID" value="EAY23939.1"/>
    <property type="molecule type" value="Genomic_DNA"/>
</dbReference>
<organism evidence="2 3">
    <name type="scientific">Microscilla marina ATCC 23134</name>
    <dbReference type="NCBI Taxonomy" id="313606"/>
    <lineage>
        <taxon>Bacteria</taxon>
        <taxon>Pseudomonadati</taxon>
        <taxon>Bacteroidota</taxon>
        <taxon>Cytophagia</taxon>
        <taxon>Cytophagales</taxon>
        <taxon>Microscillaceae</taxon>
        <taxon>Microscilla</taxon>
    </lineage>
</organism>
<protein>
    <recommendedName>
        <fullName evidence="4">Rhamnogalacturonan lyase domain-containing protein</fullName>
    </recommendedName>
</protein>
<dbReference type="AlphaFoldDB" id="A2A096"/>
<gene>
    <name evidence="2" type="ORF">M23134_01797</name>
</gene>
<comment type="caution">
    <text evidence="2">The sequence shown here is derived from an EMBL/GenBank/DDBJ whole genome shotgun (WGS) entry which is preliminary data.</text>
</comment>
<feature type="chain" id="PRO_5002642350" description="Rhamnogalacturonan lyase domain-containing protein" evidence="1">
    <location>
        <begin position="36"/>
        <end position="281"/>
    </location>
</feature>
<accession>A2A096</accession>
<evidence type="ECO:0000256" key="1">
    <source>
        <dbReference type="SAM" id="SignalP"/>
    </source>
</evidence>
<evidence type="ECO:0008006" key="4">
    <source>
        <dbReference type="Google" id="ProtNLM"/>
    </source>
</evidence>